<proteinExistence type="predicted"/>
<evidence type="ECO:0000256" key="2">
    <source>
        <dbReference type="ARBA" id="ARBA00022723"/>
    </source>
</evidence>
<evidence type="ECO:0000256" key="5">
    <source>
        <dbReference type="ARBA" id="ARBA00023002"/>
    </source>
</evidence>
<dbReference type="Pfam" id="PF13640">
    <property type="entry name" value="2OG-FeII_Oxy_3"/>
    <property type="match status" value="1"/>
</dbReference>
<dbReference type="Proteomes" id="UP000809829">
    <property type="component" value="Unassembled WGS sequence"/>
</dbReference>
<dbReference type="EC" id="1.14.11.2" evidence="8"/>
<keyword evidence="5 8" id="KW-0560">Oxidoreductase</keyword>
<comment type="caution">
    <text evidence="8">The sequence shown here is derived from an EMBL/GenBank/DDBJ whole genome shotgun (WGS) entry which is preliminary data.</text>
</comment>
<dbReference type="GO" id="GO:0004656">
    <property type="term" value="F:procollagen-proline 4-dioxygenase activity"/>
    <property type="evidence" value="ECO:0007669"/>
    <property type="project" value="UniProtKB-EC"/>
</dbReference>
<evidence type="ECO:0000256" key="3">
    <source>
        <dbReference type="ARBA" id="ARBA00022896"/>
    </source>
</evidence>
<evidence type="ECO:0000256" key="4">
    <source>
        <dbReference type="ARBA" id="ARBA00022964"/>
    </source>
</evidence>
<dbReference type="Gene3D" id="2.60.120.620">
    <property type="entry name" value="q2cbj1_9rhob like domain"/>
    <property type="match status" value="1"/>
</dbReference>
<evidence type="ECO:0000256" key="6">
    <source>
        <dbReference type="ARBA" id="ARBA00023004"/>
    </source>
</evidence>
<dbReference type="InterPro" id="IPR005123">
    <property type="entry name" value="Oxoglu/Fe-dep_dioxygenase_dom"/>
</dbReference>
<dbReference type="PROSITE" id="PS51471">
    <property type="entry name" value="FE2OG_OXY"/>
    <property type="match status" value="1"/>
</dbReference>
<evidence type="ECO:0000313" key="9">
    <source>
        <dbReference type="Proteomes" id="UP000809829"/>
    </source>
</evidence>
<accession>A0ABS2QSP5</accession>
<dbReference type="InterPro" id="IPR044862">
    <property type="entry name" value="Pro_4_hyd_alph_FE2OG_OXY"/>
</dbReference>
<keyword evidence="9" id="KW-1185">Reference proteome</keyword>
<evidence type="ECO:0000259" key="7">
    <source>
        <dbReference type="PROSITE" id="PS51471"/>
    </source>
</evidence>
<organism evidence="8 9">
    <name type="scientific">Priestia iocasae</name>
    <dbReference type="NCBI Taxonomy" id="2291674"/>
    <lineage>
        <taxon>Bacteria</taxon>
        <taxon>Bacillati</taxon>
        <taxon>Bacillota</taxon>
        <taxon>Bacilli</taxon>
        <taxon>Bacillales</taxon>
        <taxon>Bacillaceae</taxon>
        <taxon>Priestia</taxon>
    </lineage>
</organism>
<sequence>MLTSTLEKNIFEHQGSKIKIEQQEVQIIARYEQPLVVVLDHVLTNEECDRLITLSQNRLARSKIGASKHVNDIRTSSSMFFDENENEFIGEIEQRISALMCVPVEHGEGIQILHYAPEQQFKAHHDYFVETSRAAANNRISTLIMYLNDVEEGGETLFPELNLSISPRKGMGVYFEYFYNDSLLNKQTLHAGMPVVKGEKWVATQWMRRKPYRV</sequence>
<name>A0ABS2QSP5_9BACI</name>
<dbReference type="InterPro" id="IPR045054">
    <property type="entry name" value="P4HA-like"/>
</dbReference>
<dbReference type="EMBL" id="JAFBFC010000001">
    <property type="protein sequence ID" value="MBM7702052.1"/>
    <property type="molecule type" value="Genomic_DNA"/>
</dbReference>
<reference evidence="8 9" key="1">
    <citation type="submission" date="2021-01" db="EMBL/GenBank/DDBJ databases">
        <title>Genomic Encyclopedia of Type Strains, Phase IV (KMG-IV): sequencing the most valuable type-strain genomes for metagenomic binning, comparative biology and taxonomic classification.</title>
        <authorList>
            <person name="Goeker M."/>
        </authorList>
    </citation>
    <scope>NUCLEOTIDE SEQUENCE [LARGE SCALE GENOMIC DNA]</scope>
    <source>
        <strain evidence="8 9">DSM 104297</strain>
    </source>
</reference>
<keyword evidence="3" id="KW-0847">Vitamin C</keyword>
<gene>
    <name evidence="8" type="ORF">JOC83_000878</name>
</gene>
<evidence type="ECO:0000313" key="8">
    <source>
        <dbReference type="EMBL" id="MBM7702052.1"/>
    </source>
</evidence>
<dbReference type="InterPro" id="IPR006620">
    <property type="entry name" value="Pro_4_hyd_alph"/>
</dbReference>
<feature type="domain" description="Fe2OG dioxygenase" evidence="7">
    <location>
        <begin position="106"/>
        <end position="209"/>
    </location>
</feature>
<evidence type="ECO:0000256" key="1">
    <source>
        <dbReference type="ARBA" id="ARBA00001961"/>
    </source>
</evidence>
<keyword evidence="2" id="KW-0479">Metal-binding</keyword>
<protein>
    <submittedName>
        <fullName evidence="8">Prolyl 4-hydroxylase</fullName>
        <ecNumber evidence="8">1.14.11.2</ecNumber>
    </submittedName>
</protein>
<dbReference type="PANTHER" id="PTHR10869">
    <property type="entry name" value="PROLYL 4-HYDROXYLASE ALPHA SUBUNIT"/>
    <property type="match status" value="1"/>
</dbReference>
<dbReference type="PANTHER" id="PTHR10869:SF246">
    <property type="entry name" value="TRANSMEMBRANE PROLYL 4-HYDROXYLASE"/>
    <property type="match status" value="1"/>
</dbReference>
<comment type="cofactor">
    <cofactor evidence="1">
        <name>L-ascorbate</name>
        <dbReference type="ChEBI" id="CHEBI:38290"/>
    </cofactor>
</comment>
<keyword evidence="4" id="KW-0223">Dioxygenase</keyword>
<keyword evidence="6" id="KW-0408">Iron</keyword>
<dbReference type="SMART" id="SM00702">
    <property type="entry name" value="P4Hc"/>
    <property type="match status" value="1"/>
</dbReference>